<dbReference type="GO" id="GO:0004523">
    <property type="term" value="F:RNA-DNA hybrid ribonuclease activity"/>
    <property type="evidence" value="ECO:0007669"/>
    <property type="project" value="UniProtKB-EC"/>
</dbReference>
<feature type="region of interest" description="Disordered" evidence="4">
    <location>
        <begin position="80"/>
        <end position="104"/>
    </location>
</feature>
<feature type="domain" description="Integrase catalytic" evidence="6">
    <location>
        <begin position="896"/>
        <end position="1057"/>
    </location>
</feature>
<dbReference type="Ensembl" id="ENSCCRT00000130352.1">
    <property type="protein sequence ID" value="ENSCCRP00000169936.1"/>
    <property type="gene ID" value="ENSCCRG00000067478.1"/>
</dbReference>
<sequence>MPDSITIDKYVTELKQKSKDCEFGSTEPDMIRDKIVFSISDQRLKERLLRETNLTLEKTVDICRAAEAAKTQIQAMGEQSKTVHAIKKKTKDAKQNKRYERTSSQQHKADSFICKKCGKSHLPRQCPAFGATCHACGKRNHFASVCMSEQKDTKPKHNRNVTVDSLFIGSVELKETRGSVQNAWYMDVDIGNVTVKFKLDSGAEANIIPLDIYQSLHKTALLQLTSTMLVAYGGTKLKPESVANLQCVTPKVQVCLPFYITRHSSIPILGKEACERMQLLKRVETVVIKHSTSKEELIAQHPTVFEGLGHFPGEHHIHVDPKAIPVIHGCRKIPLAVLGKLKDTLDQLLQADVIAPVTQPTPWVNSLVVTEKKNGSLRVCLDPRDLNKAVLRQHFSIPTTEDVLCKLAGKKIFSIFDEKDGYWQVKLDTESSLLCTFNTPWGRYRFKRLPFGIKSASEVFQQYNNEVFGDIGGVHIVADDMIVAAATEQEHDVIVAKIMERAKKHNVKFNPDKIQFKVNNVHFMGHVITPQGVKADDGKIQAVVSMPAPMDRQALQRLLGMIRYLAPFIPGEASLTAPLRQLLRKDIAFQWQPEHDEALSALKTALTNTPVLRYYDPNTALTIQTDASKDGLGSCLLQEGQPIAYASRSLTDTEKNYAQIEKELLAIVFSTKKFHQYVYGHSVNVQSDHKPLEAIFKKPLSKAPARLQRMLLQLQKYDLIVQYTSGKDMLIADTLSRAVAHGQHTDTDDLSDLRVIYSLEATEALSEEMLKQLTEATARDSTLQLLVKTQKTGWPTHRKKLSPSIHQFWPVRHTVAVQDGILLVSGRILIPESTRTEMLQKLHISHQGMQRTKAHARKFLYWPGMTKHIEQMVEMCPTCQQFQPRNQKEPLISHEIPELPWLKVAADIFEIRGQSFLLIVDYMSKFPEVMNIRDKRQAHTVIEKMKAVYARHGIPKELVCDHVPFASYEMKTFAAEWGIKLTHSSPSYPQSNGLAERTIKTVKQVLKKAEQSGVDHHLALLSLRNTPITGMSYSPAQVLMGRVLRGTLPVSSEVLRPTTPKGVHQALQTLQKKQACHYNVGAKGLPELHAGNTVHIETDRGWQPGLIVSKRNEPRSYNVVNKAGRQFRRNRRHLRKTIHKPTETFDPAGETHDDTHSHIPQAHEETDQPVQCVPEQSVHNSSTTTTRSGRVVKVPVRFQDYCMN</sequence>
<dbReference type="SUPFAM" id="SSF53098">
    <property type="entry name" value="Ribonuclease H-like"/>
    <property type="match status" value="1"/>
</dbReference>
<dbReference type="CDD" id="cd05481">
    <property type="entry name" value="retropepsin_like_LTR_1"/>
    <property type="match status" value="1"/>
</dbReference>
<dbReference type="Gene3D" id="3.30.70.270">
    <property type="match status" value="2"/>
</dbReference>
<dbReference type="SMART" id="SM00343">
    <property type="entry name" value="ZnF_C2HC"/>
    <property type="match status" value="2"/>
</dbReference>
<organism evidence="7 8">
    <name type="scientific">Cyprinus carpio carpio</name>
    <dbReference type="NCBI Taxonomy" id="630221"/>
    <lineage>
        <taxon>Eukaryota</taxon>
        <taxon>Metazoa</taxon>
        <taxon>Chordata</taxon>
        <taxon>Craniata</taxon>
        <taxon>Vertebrata</taxon>
        <taxon>Euteleostomi</taxon>
        <taxon>Actinopterygii</taxon>
        <taxon>Neopterygii</taxon>
        <taxon>Teleostei</taxon>
        <taxon>Ostariophysi</taxon>
        <taxon>Cypriniformes</taxon>
        <taxon>Cyprinidae</taxon>
        <taxon>Cyprininae</taxon>
        <taxon>Cyprinus</taxon>
    </lineage>
</organism>
<evidence type="ECO:0000259" key="6">
    <source>
        <dbReference type="PROSITE" id="PS50994"/>
    </source>
</evidence>
<dbReference type="Gene3D" id="2.40.70.10">
    <property type="entry name" value="Acid Proteases"/>
    <property type="match status" value="1"/>
</dbReference>
<dbReference type="PANTHER" id="PTHR37984:SF7">
    <property type="entry name" value="INTEGRASE CATALYTIC DOMAIN-CONTAINING PROTEIN"/>
    <property type="match status" value="1"/>
</dbReference>
<dbReference type="EC" id="3.1.26.4" evidence="2"/>
<evidence type="ECO:0000256" key="1">
    <source>
        <dbReference type="ARBA" id="ARBA00010879"/>
    </source>
</evidence>
<dbReference type="AlphaFoldDB" id="A0A9J8CVU4"/>
<dbReference type="InterPro" id="IPR000477">
    <property type="entry name" value="RT_dom"/>
</dbReference>
<dbReference type="Gene3D" id="1.10.340.70">
    <property type="match status" value="1"/>
</dbReference>
<dbReference type="FunFam" id="1.10.340.70:FF:000003">
    <property type="entry name" value="Protein CBG25708"/>
    <property type="match status" value="1"/>
</dbReference>
<dbReference type="InterPro" id="IPR001584">
    <property type="entry name" value="Integrase_cat-core"/>
</dbReference>
<dbReference type="InterPro" id="IPR043128">
    <property type="entry name" value="Rev_trsase/Diguanyl_cyclase"/>
</dbReference>
<dbReference type="SUPFAM" id="SSF56672">
    <property type="entry name" value="DNA/RNA polymerases"/>
    <property type="match status" value="1"/>
</dbReference>
<dbReference type="OMA" id="SETWRRW"/>
<dbReference type="Pfam" id="PF17921">
    <property type="entry name" value="Integrase_H2C2"/>
    <property type="match status" value="1"/>
</dbReference>
<dbReference type="InterPro" id="IPR021109">
    <property type="entry name" value="Peptidase_aspartic_dom_sf"/>
</dbReference>
<dbReference type="SUPFAM" id="SSF50630">
    <property type="entry name" value="Acid proteases"/>
    <property type="match status" value="1"/>
</dbReference>
<dbReference type="PANTHER" id="PTHR37984">
    <property type="entry name" value="PROTEIN CBG26694"/>
    <property type="match status" value="1"/>
</dbReference>
<evidence type="ECO:0000313" key="8">
    <source>
        <dbReference type="Proteomes" id="UP001108240"/>
    </source>
</evidence>
<evidence type="ECO:0000313" key="7">
    <source>
        <dbReference type="Ensembl" id="ENSCCRP00000169936.1"/>
    </source>
</evidence>
<protein>
    <recommendedName>
        <fullName evidence="3">Gypsy retrotransposon integrase-like protein 1</fullName>
        <ecNumber evidence="2">3.1.26.4</ecNumber>
    </recommendedName>
</protein>
<dbReference type="InterPro" id="IPR012337">
    <property type="entry name" value="RNaseH-like_sf"/>
</dbReference>
<evidence type="ECO:0000256" key="4">
    <source>
        <dbReference type="SAM" id="MobiDB-lite"/>
    </source>
</evidence>
<dbReference type="Gene3D" id="4.10.60.10">
    <property type="entry name" value="Zinc finger, CCHC-type"/>
    <property type="match status" value="1"/>
</dbReference>
<dbReference type="FunFam" id="3.30.420.10:FF:000063">
    <property type="entry name" value="Retrovirus-related Pol polyprotein from transposon 297-like Protein"/>
    <property type="match status" value="1"/>
</dbReference>
<dbReference type="InterPro" id="IPR050951">
    <property type="entry name" value="Retrovirus_Pol_polyprotein"/>
</dbReference>
<proteinExistence type="inferred from homology"/>
<dbReference type="InterPro" id="IPR041588">
    <property type="entry name" value="Integrase_H2C2"/>
</dbReference>
<dbReference type="GeneTree" id="ENSGT00940000169923"/>
<dbReference type="CDD" id="cd09274">
    <property type="entry name" value="RNase_HI_RT_Ty3"/>
    <property type="match status" value="1"/>
</dbReference>
<dbReference type="InterPro" id="IPR036397">
    <property type="entry name" value="RNaseH_sf"/>
</dbReference>
<accession>A0A9J8CVU4</accession>
<dbReference type="FunFam" id="3.30.70.270:FF:000026">
    <property type="entry name" value="Transposon Ty3-G Gag-Pol polyprotein"/>
    <property type="match status" value="1"/>
</dbReference>
<evidence type="ECO:0000256" key="2">
    <source>
        <dbReference type="ARBA" id="ARBA00012180"/>
    </source>
</evidence>
<dbReference type="GO" id="GO:0008270">
    <property type="term" value="F:zinc ion binding"/>
    <property type="evidence" value="ECO:0007669"/>
    <property type="project" value="InterPro"/>
</dbReference>
<dbReference type="InterPro" id="IPR001878">
    <property type="entry name" value="Znf_CCHC"/>
</dbReference>
<feature type="compositionally biased region" description="Basic and acidic residues" evidence="4">
    <location>
        <begin position="92"/>
        <end position="101"/>
    </location>
</feature>
<comment type="similarity">
    <text evidence="1">Belongs to the beta type-B retroviral polymerase family. HERV class-II K(HML-2) pol subfamily.</text>
</comment>
<dbReference type="GO" id="GO:0003676">
    <property type="term" value="F:nucleic acid binding"/>
    <property type="evidence" value="ECO:0007669"/>
    <property type="project" value="InterPro"/>
</dbReference>
<dbReference type="Gene3D" id="3.10.10.10">
    <property type="entry name" value="HIV Type 1 Reverse Transcriptase, subunit A, domain 1"/>
    <property type="match status" value="1"/>
</dbReference>
<dbReference type="GO" id="GO:0015074">
    <property type="term" value="P:DNA integration"/>
    <property type="evidence" value="ECO:0007669"/>
    <property type="project" value="InterPro"/>
</dbReference>
<dbReference type="Proteomes" id="UP001108240">
    <property type="component" value="Unplaced"/>
</dbReference>
<feature type="domain" description="Reverse transcriptase" evidence="5">
    <location>
        <begin position="351"/>
        <end position="528"/>
    </location>
</feature>
<dbReference type="PROSITE" id="PS50878">
    <property type="entry name" value="RT_POL"/>
    <property type="match status" value="1"/>
</dbReference>
<dbReference type="Pfam" id="PF00078">
    <property type="entry name" value="RVT_1"/>
    <property type="match status" value="1"/>
</dbReference>
<keyword evidence="8" id="KW-1185">Reference proteome</keyword>
<evidence type="ECO:0000256" key="3">
    <source>
        <dbReference type="ARBA" id="ARBA00039658"/>
    </source>
</evidence>
<dbReference type="FunFam" id="3.10.20.370:FF:000001">
    <property type="entry name" value="Retrovirus-related Pol polyprotein from transposon 17.6-like protein"/>
    <property type="match status" value="1"/>
</dbReference>
<dbReference type="InterPro" id="IPR043502">
    <property type="entry name" value="DNA/RNA_pol_sf"/>
</dbReference>
<reference evidence="7" key="1">
    <citation type="submission" date="2025-08" db="UniProtKB">
        <authorList>
            <consortium name="Ensembl"/>
        </authorList>
    </citation>
    <scope>IDENTIFICATION</scope>
</reference>
<dbReference type="Pfam" id="PF17919">
    <property type="entry name" value="RT_RNaseH_2"/>
    <property type="match status" value="1"/>
</dbReference>
<feature type="region of interest" description="Disordered" evidence="4">
    <location>
        <begin position="1142"/>
        <end position="1187"/>
    </location>
</feature>
<reference evidence="7" key="2">
    <citation type="submission" date="2025-09" db="UniProtKB">
        <authorList>
            <consortium name="Ensembl"/>
        </authorList>
    </citation>
    <scope>IDENTIFICATION</scope>
</reference>
<feature type="compositionally biased region" description="Basic and acidic residues" evidence="4">
    <location>
        <begin position="1149"/>
        <end position="1166"/>
    </location>
</feature>
<name>A0A9J8CVU4_CYPCA</name>
<dbReference type="PROSITE" id="PS50994">
    <property type="entry name" value="INTEGRASE"/>
    <property type="match status" value="1"/>
</dbReference>
<evidence type="ECO:0000259" key="5">
    <source>
        <dbReference type="PROSITE" id="PS50878"/>
    </source>
</evidence>
<dbReference type="Gene3D" id="3.30.420.10">
    <property type="entry name" value="Ribonuclease H-like superfamily/Ribonuclease H"/>
    <property type="match status" value="1"/>
</dbReference>
<dbReference type="CDD" id="cd01647">
    <property type="entry name" value="RT_LTR"/>
    <property type="match status" value="1"/>
</dbReference>
<dbReference type="InterPro" id="IPR041577">
    <property type="entry name" value="RT_RNaseH_2"/>
</dbReference>